<organism evidence="1">
    <name type="scientific">viral metagenome</name>
    <dbReference type="NCBI Taxonomy" id="1070528"/>
    <lineage>
        <taxon>unclassified sequences</taxon>
        <taxon>metagenomes</taxon>
        <taxon>organismal metagenomes</taxon>
    </lineage>
</organism>
<evidence type="ECO:0000313" key="1">
    <source>
        <dbReference type="EMBL" id="QHU22477.1"/>
    </source>
</evidence>
<proteinExistence type="predicted"/>
<name>A0A6C0L0N2_9ZZZZ</name>
<reference evidence="1" key="1">
    <citation type="journal article" date="2020" name="Nature">
        <title>Giant virus diversity and host interactions through global metagenomics.</title>
        <authorList>
            <person name="Schulz F."/>
            <person name="Roux S."/>
            <person name="Paez-Espino D."/>
            <person name="Jungbluth S."/>
            <person name="Walsh D.A."/>
            <person name="Denef V.J."/>
            <person name="McMahon K.D."/>
            <person name="Konstantinidis K.T."/>
            <person name="Eloe-Fadrosh E.A."/>
            <person name="Kyrpides N.C."/>
            <person name="Woyke T."/>
        </authorList>
    </citation>
    <scope>NUCLEOTIDE SEQUENCE</scope>
    <source>
        <strain evidence="1">GVMAG-S-ERX555907-102</strain>
    </source>
</reference>
<dbReference type="AlphaFoldDB" id="A0A6C0L0N2"/>
<sequence length="55" mass="6444">MYLIDIYNTILSIFKIVLQKIEINISEITVDTYLKHQTTQNGNCSAHEIQENIFE</sequence>
<dbReference type="EMBL" id="MN741008">
    <property type="protein sequence ID" value="QHU22477.1"/>
    <property type="molecule type" value="Genomic_DNA"/>
</dbReference>
<accession>A0A6C0L0N2</accession>
<protein>
    <submittedName>
        <fullName evidence="1">Uncharacterized protein</fullName>
    </submittedName>
</protein>